<dbReference type="VEuPathDB" id="AmoebaDB:ACA1_136180"/>
<name>L8GEF4_ACACF</name>
<proteinExistence type="predicted"/>
<feature type="signal peptide" evidence="2">
    <location>
        <begin position="1"/>
        <end position="25"/>
    </location>
</feature>
<keyword evidence="1" id="KW-0812">Transmembrane</keyword>
<dbReference type="RefSeq" id="XP_004333420.1">
    <property type="nucleotide sequence ID" value="XM_004333372.1"/>
</dbReference>
<keyword evidence="2" id="KW-0732">Signal</keyword>
<organism evidence="3 4">
    <name type="scientific">Acanthamoeba castellanii (strain ATCC 30010 / Neff)</name>
    <dbReference type="NCBI Taxonomy" id="1257118"/>
    <lineage>
        <taxon>Eukaryota</taxon>
        <taxon>Amoebozoa</taxon>
        <taxon>Discosea</taxon>
        <taxon>Longamoebia</taxon>
        <taxon>Centramoebida</taxon>
        <taxon>Acanthamoebidae</taxon>
        <taxon>Acanthamoeba</taxon>
    </lineage>
</organism>
<dbReference type="AlphaFoldDB" id="L8GEF4"/>
<evidence type="ECO:0000256" key="1">
    <source>
        <dbReference type="SAM" id="Phobius"/>
    </source>
</evidence>
<sequence>MKLLHLLLLGLAGLVWWTSTCPVSAVNVIELPCGRSDGALLCVDSFAQAVINTIGLGEPGSVVVNALGQALRLSGADVTMTNVTVLGGLDVRNSASLTRVIVDSSGFDRHGITVTNTTLLTMDSVTVTSGATADTHAIYAERSHISAVGPLTAHASGAGSHGIYQVSGTTNCASTLTIRADEGDGLLLQAETGSTQTFTVGGSLGIEAGLLAINTSGVIVKVLGSADVASNGSYAVAASAFGTVEFLNERPNVYNANKQFLMAQDGTIVLRHVLSNLTFDCDGGTISSVPYSHVVSPAVAAVCSVNRLAVVLLGDEDEVVIASNTEQQGLVMSRVDVNVSQVTFVNFQYYDDIDPSPISFKTCFFYLGHSLSPGVFDCPLFLERPGWRVTFPVTYQYLTGLGRTTVRAVSGPEVQPPAEPVIYSNQSALVPLALQLNASSPILDIIPSSTESKANVAFGNVQEVTPLGEVVCTADIQVTGKWAEKANSSSSAFQTFGFSSPLFAGAQSNTTRIEMEFTLFKAADNVTYAPSSSSFSSSSSFFSNYSFAIDPSLAKFSLSLLSWPWSSTNNTLRVKINIRPAFTDHRALAGVPQPRMTTLELLGQPDVQTNVRLVEFAFNTTHELPVNFAADPSDSTVVLDFPYFGAYLYYDPDFSLLVGHRKEESGSGGGSGDTALVVAVSVVVPAAVLLVLVVLAGATAVAWWRRRQSAASSRVISFDGHEGDEASEAL</sequence>
<feature type="chain" id="PRO_5003989689" description="Auto-transporter adhesin head GIN domain-containing protein" evidence="2">
    <location>
        <begin position="26"/>
        <end position="730"/>
    </location>
</feature>
<evidence type="ECO:0000256" key="2">
    <source>
        <dbReference type="SAM" id="SignalP"/>
    </source>
</evidence>
<feature type="transmembrane region" description="Helical" evidence="1">
    <location>
        <begin position="675"/>
        <end position="704"/>
    </location>
</feature>
<dbReference type="EMBL" id="KB008153">
    <property type="protein sequence ID" value="ELR11407.1"/>
    <property type="molecule type" value="Genomic_DNA"/>
</dbReference>
<protein>
    <recommendedName>
        <fullName evidence="5">Auto-transporter adhesin head GIN domain-containing protein</fullName>
    </recommendedName>
</protein>
<gene>
    <name evidence="3" type="ORF">ACA1_136180</name>
</gene>
<accession>L8GEF4</accession>
<evidence type="ECO:0008006" key="5">
    <source>
        <dbReference type="Google" id="ProtNLM"/>
    </source>
</evidence>
<keyword evidence="1" id="KW-1133">Transmembrane helix</keyword>
<reference evidence="3 4" key="1">
    <citation type="journal article" date="2013" name="Genome Biol.">
        <title>Genome of Acanthamoeba castellanii highlights extensive lateral gene transfer and early evolution of tyrosine kinase signaling.</title>
        <authorList>
            <person name="Clarke M."/>
            <person name="Lohan A.J."/>
            <person name="Liu B."/>
            <person name="Lagkouvardos I."/>
            <person name="Roy S."/>
            <person name="Zafar N."/>
            <person name="Bertelli C."/>
            <person name="Schilde C."/>
            <person name="Kianianmomeni A."/>
            <person name="Burglin T.R."/>
            <person name="Frech C."/>
            <person name="Turcotte B."/>
            <person name="Kopec K.O."/>
            <person name="Synnott J.M."/>
            <person name="Choo C."/>
            <person name="Paponov I."/>
            <person name="Finkler A."/>
            <person name="Soon Heng Tan C."/>
            <person name="Hutchins A.P."/>
            <person name="Weinmeier T."/>
            <person name="Rattei T."/>
            <person name="Chu J.S."/>
            <person name="Gimenez G."/>
            <person name="Irimia M."/>
            <person name="Rigden D.J."/>
            <person name="Fitzpatrick D.A."/>
            <person name="Lorenzo-Morales J."/>
            <person name="Bateman A."/>
            <person name="Chiu C.H."/>
            <person name="Tang P."/>
            <person name="Hegemann P."/>
            <person name="Fromm H."/>
            <person name="Raoult D."/>
            <person name="Greub G."/>
            <person name="Miranda-Saavedra D."/>
            <person name="Chen N."/>
            <person name="Nash P."/>
            <person name="Ginger M.L."/>
            <person name="Horn M."/>
            <person name="Schaap P."/>
            <person name="Caler L."/>
            <person name="Loftus B."/>
        </authorList>
    </citation>
    <scope>NUCLEOTIDE SEQUENCE [LARGE SCALE GENOMIC DNA]</scope>
    <source>
        <strain evidence="3 4">Neff</strain>
    </source>
</reference>
<evidence type="ECO:0000313" key="4">
    <source>
        <dbReference type="Proteomes" id="UP000011083"/>
    </source>
</evidence>
<dbReference type="Proteomes" id="UP000011083">
    <property type="component" value="Unassembled WGS sequence"/>
</dbReference>
<keyword evidence="4" id="KW-1185">Reference proteome</keyword>
<keyword evidence="1" id="KW-0472">Membrane</keyword>
<dbReference type="KEGG" id="acan:ACA1_136180"/>
<evidence type="ECO:0000313" key="3">
    <source>
        <dbReference type="EMBL" id="ELR11407.1"/>
    </source>
</evidence>
<dbReference type="GeneID" id="14911786"/>